<evidence type="ECO:0000313" key="4">
    <source>
        <dbReference type="Proteomes" id="UP001309299"/>
    </source>
</evidence>
<feature type="compositionally biased region" description="Basic and acidic residues" evidence="1">
    <location>
        <begin position="66"/>
        <end position="80"/>
    </location>
</feature>
<keyword evidence="2" id="KW-1133">Transmembrane helix</keyword>
<gene>
    <name evidence="3" type="ORF">V7F78_07000</name>
</gene>
<dbReference type="EMBL" id="JBAKUA010000008">
    <property type="protein sequence ID" value="MEH1546757.1"/>
    <property type="molecule type" value="Genomic_DNA"/>
</dbReference>
<feature type="compositionally biased region" description="Basic and acidic residues" evidence="1">
    <location>
        <begin position="243"/>
        <end position="252"/>
    </location>
</feature>
<feature type="compositionally biased region" description="Basic and acidic residues" evidence="1">
    <location>
        <begin position="134"/>
        <end position="143"/>
    </location>
</feature>
<feature type="region of interest" description="Disordered" evidence="1">
    <location>
        <begin position="132"/>
        <end position="289"/>
    </location>
</feature>
<feature type="transmembrane region" description="Helical" evidence="2">
    <location>
        <begin position="35"/>
        <end position="54"/>
    </location>
</feature>
<reference evidence="3" key="1">
    <citation type="submission" date="2024-02" db="EMBL/GenBank/DDBJ databases">
        <title>Bacterial skin colonization with Propionibacterium avidum as a risk factor for Periprosthetic Joint Infections - a single-center prospective study.</title>
        <authorList>
            <person name="Achermann Y."/>
        </authorList>
    </citation>
    <scope>NUCLEOTIDE SEQUENCE</scope>
    <source>
        <strain evidence="3">PAVI-2017310195</strain>
    </source>
</reference>
<feature type="region of interest" description="Disordered" evidence="1">
    <location>
        <begin position="61"/>
        <end position="109"/>
    </location>
</feature>
<name>A0AB35XI22_9ACTN</name>
<evidence type="ECO:0000256" key="1">
    <source>
        <dbReference type="SAM" id="MobiDB-lite"/>
    </source>
</evidence>
<evidence type="ECO:0000256" key="2">
    <source>
        <dbReference type="SAM" id="Phobius"/>
    </source>
</evidence>
<proteinExistence type="predicted"/>
<dbReference type="RefSeq" id="WP_334353327.1">
    <property type="nucleotide sequence ID" value="NZ_JBAKUA010000008.1"/>
</dbReference>
<dbReference type="AlphaFoldDB" id="A0AB35XI22"/>
<sequence>MATGSKGTSGKGSSASKHSSTIVFLTILLFVMKDSAFDGIIGLVLLATVIMWIVQAQKDKKKRKTGRDYEHESGSDDQELRILSPGSLGQKKVIKRRPHTSAKATDPLSGLSADKLLSDSFTALTSALSGISDDCEKHDEPARPHPRQTLPTPSYSQRSSSPTPDPREDVPESLGIDNYEPPPSEVAAPRFDAASLPTPNASSAHLVQGAHPSAPPKTSATPRKPSTTAGTKSPSGLGTAGPVRERRFDDMYRGSAAISMTHESSTMHLHDASEDHGSCLSASSLFSQD</sequence>
<dbReference type="Proteomes" id="UP001309299">
    <property type="component" value="Unassembled WGS sequence"/>
</dbReference>
<accession>A0AB35XI22</accession>
<feature type="compositionally biased region" description="Basic and acidic residues" evidence="1">
    <location>
        <begin position="268"/>
        <end position="277"/>
    </location>
</feature>
<keyword evidence="2" id="KW-0812">Transmembrane</keyword>
<feature type="compositionally biased region" description="Polar residues" evidence="1">
    <location>
        <begin position="280"/>
        <end position="289"/>
    </location>
</feature>
<protein>
    <submittedName>
        <fullName evidence="3">Uncharacterized protein</fullName>
    </submittedName>
</protein>
<organism evidence="3 4">
    <name type="scientific">Cutibacterium avidum</name>
    <dbReference type="NCBI Taxonomy" id="33010"/>
    <lineage>
        <taxon>Bacteria</taxon>
        <taxon>Bacillati</taxon>
        <taxon>Actinomycetota</taxon>
        <taxon>Actinomycetes</taxon>
        <taxon>Propionibacteriales</taxon>
        <taxon>Propionibacteriaceae</taxon>
        <taxon>Cutibacterium</taxon>
    </lineage>
</organism>
<keyword evidence="2" id="KW-0472">Membrane</keyword>
<feature type="compositionally biased region" description="Polar residues" evidence="1">
    <location>
        <begin position="216"/>
        <end position="236"/>
    </location>
</feature>
<evidence type="ECO:0000313" key="3">
    <source>
        <dbReference type="EMBL" id="MEH1546757.1"/>
    </source>
</evidence>
<comment type="caution">
    <text evidence="3">The sequence shown here is derived from an EMBL/GenBank/DDBJ whole genome shotgun (WGS) entry which is preliminary data.</text>
</comment>
<feature type="compositionally biased region" description="Polar residues" evidence="1">
    <location>
        <begin position="149"/>
        <end position="162"/>
    </location>
</feature>